<feature type="domain" description="Peptidase S1" evidence="8">
    <location>
        <begin position="73"/>
        <end position="337"/>
    </location>
</feature>
<dbReference type="PROSITE" id="PS50240">
    <property type="entry name" value="TRYPSIN_DOM"/>
    <property type="match status" value="1"/>
</dbReference>
<evidence type="ECO:0000256" key="6">
    <source>
        <dbReference type="ARBA" id="ARBA00024195"/>
    </source>
</evidence>
<evidence type="ECO:0000256" key="7">
    <source>
        <dbReference type="SAM" id="SignalP"/>
    </source>
</evidence>
<organism evidence="9">
    <name type="scientific">Homalodisca liturata</name>
    <dbReference type="NCBI Taxonomy" id="320908"/>
    <lineage>
        <taxon>Eukaryota</taxon>
        <taxon>Metazoa</taxon>
        <taxon>Ecdysozoa</taxon>
        <taxon>Arthropoda</taxon>
        <taxon>Hexapoda</taxon>
        <taxon>Insecta</taxon>
        <taxon>Pterygota</taxon>
        <taxon>Neoptera</taxon>
        <taxon>Paraneoptera</taxon>
        <taxon>Hemiptera</taxon>
        <taxon>Auchenorrhyncha</taxon>
        <taxon>Membracoidea</taxon>
        <taxon>Cicadellidae</taxon>
        <taxon>Cicadellinae</taxon>
        <taxon>Proconiini</taxon>
        <taxon>Homalodisca</taxon>
    </lineage>
</organism>
<dbReference type="InterPro" id="IPR009003">
    <property type="entry name" value="Peptidase_S1_PA"/>
</dbReference>
<accession>A0A1B6I7C8</accession>
<dbReference type="PANTHER" id="PTHR24256">
    <property type="entry name" value="TRYPTASE-RELATED"/>
    <property type="match status" value="1"/>
</dbReference>
<evidence type="ECO:0000256" key="4">
    <source>
        <dbReference type="ARBA" id="ARBA00023157"/>
    </source>
</evidence>
<dbReference type="PRINTS" id="PR00722">
    <property type="entry name" value="CHYMOTRYPSIN"/>
</dbReference>
<dbReference type="Pfam" id="PF00089">
    <property type="entry name" value="Trypsin"/>
    <property type="match status" value="1"/>
</dbReference>
<sequence length="348" mass="37083">MTGAGSKMWLASAAVLMSAIGLSLAQTNGTSNCMCIPFFYCNNTIADNGECENYHEVCCGDDPKPSGGGICGIRGKRGDGTGRAEVDWKLFDSFEETMTTFGEFPWMVAIFKVGPSGAQEFLCGGSIIYPNIILTTAHTISGLSAIDIRVKAGVWNTTNILESDKHQDRTVAATVLHSGYDKSKVQNDVALLVLNDPLEITDNVAPVCLPSRDTIFNSTDCIATGWGVGNFGNKGIGSVLRMVHLPLVDSNKCQEEFRKVPKLGPNFNLHSSFICAGRDLADTCTGDGGGPLVCPLLDDSGKYVQIGITSWGIGCGDRPGAYSSLIAAREWIDTMSDAFPATSPRQSQ</sequence>
<evidence type="ECO:0000256" key="3">
    <source>
        <dbReference type="ARBA" id="ARBA00022729"/>
    </source>
</evidence>
<feature type="chain" id="PRO_5008584960" description="Peptidase S1 domain-containing protein" evidence="7">
    <location>
        <begin position="26"/>
        <end position="348"/>
    </location>
</feature>
<reference evidence="9" key="1">
    <citation type="submission" date="2015-11" db="EMBL/GenBank/DDBJ databases">
        <title>De novo transcriptome assembly of four potential Pierce s Disease insect vectors from Arizona vineyards.</title>
        <authorList>
            <person name="Tassone E.E."/>
        </authorList>
    </citation>
    <scope>NUCLEOTIDE SEQUENCE</scope>
</reference>
<comment type="similarity">
    <text evidence="6">Belongs to the peptidase S1 family. CLIP subfamily.</text>
</comment>
<dbReference type="SMART" id="SM00020">
    <property type="entry name" value="Tryp_SPc"/>
    <property type="match status" value="1"/>
</dbReference>
<dbReference type="AlphaFoldDB" id="A0A1B6I7C8"/>
<dbReference type="InterPro" id="IPR043504">
    <property type="entry name" value="Peptidase_S1_PA_chymotrypsin"/>
</dbReference>
<dbReference type="GO" id="GO:0004252">
    <property type="term" value="F:serine-type endopeptidase activity"/>
    <property type="evidence" value="ECO:0007669"/>
    <property type="project" value="InterPro"/>
</dbReference>
<proteinExistence type="inferred from homology"/>
<dbReference type="Gene3D" id="2.40.10.10">
    <property type="entry name" value="Trypsin-like serine proteases"/>
    <property type="match status" value="1"/>
</dbReference>
<gene>
    <name evidence="9" type="ORF">g.41823</name>
</gene>
<name>A0A1B6I7C8_9HEMI</name>
<comment type="subcellular location">
    <subcellularLocation>
        <location evidence="1">Secreted</location>
    </subcellularLocation>
</comment>
<evidence type="ECO:0000256" key="1">
    <source>
        <dbReference type="ARBA" id="ARBA00004613"/>
    </source>
</evidence>
<keyword evidence="4" id="KW-1015">Disulfide bond</keyword>
<evidence type="ECO:0000256" key="5">
    <source>
        <dbReference type="ARBA" id="ARBA00023180"/>
    </source>
</evidence>
<dbReference type="GO" id="GO:0005576">
    <property type="term" value="C:extracellular region"/>
    <property type="evidence" value="ECO:0007669"/>
    <property type="project" value="UniProtKB-SubCell"/>
</dbReference>
<evidence type="ECO:0000313" key="9">
    <source>
        <dbReference type="EMBL" id="JAS82841.1"/>
    </source>
</evidence>
<keyword evidence="5" id="KW-0325">Glycoprotein</keyword>
<dbReference type="CDD" id="cd00190">
    <property type="entry name" value="Tryp_SPc"/>
    <property type="match status" value="1"/>
</dbReference>
<dbReference type="SUPFAM" id="SSF50494">
    <property type="entry name" value="Trypsin-like serine proteases"/>
    <property type="match status" value="1"/>
</dbReference>
<dbReference type="InterPro" id="IPR001314">
    <property type="entry name" value="Peptidase_S1A"/>
</dbReference>
<dbReference type="FunFam" id="2.40.10.10:FF:000054">
    <property type="entry name" value="Complement C1r subcomponent"/>
    <property type="match status" value="1"/>
</dbReference>
<dbReference type="GO" id="GO:0006508">
    <property type="term" value="P:proteolysis"/>
    <property type="evidence" value="ECO:0007669"/>
    <property type="project" value="InterPro"/>
</dbReference>
<protein>
    <recommendedName>
        <fullName evidence="8">Peptidase S1 domain-containing protein</fullName>
    </recommendedName>
</protein>
<keyword evidence="3 7" id="KW-0732">Signal</keyword>
<feature type="signal peptide" evidence="7">
    <location>
        <begin position="1"/>
        <end position="25"/>
    </location>
</feature>
<evidence type="ECO:0000259" key="8">
    <source>
        <dbReference type="PROSITE" id="PS50240"/>
    </source>
</evidence>
<dbReference type="InterPro" id="IPR001254">
    <property type="entry name" value="Trypsin_dom"/>
</dbReference>
<dbReference type="FunFam" id="2.40.10.10:FF:000068">
    <property type="entry name" value="transmembrane protease serine 2"/>
    <property type="match status" value="1"/>
</dbReference>
<dbReference type="InterPro" id="IPR051487">
    <property type="entry name" value="Ser/Thr_Proteases_Immune/Dev"/>
</dbReference>
<evidence type="ECO:0000256" key="2">
    <source>
        <dbReference type="ARBA" id="ARBA00022525"/>
    </source>
</evidence>
<keyword evidence="2" id="KW-0964">Secreted</keyword>
<dbReference type="EMBL" id="GECU01024865">
    <property type="protein sequence ID" value="JAS82841.1"/>
    <property type="molecule type" value="Transcribed_RNA"/>
</dbReference>